<dbReference type="GeneID" id="55814476"/>
<dbReference type="InterPro" id="IPR011055">
    <property type="entry name" value="Dup_hybrid_motif"/>
</dbReference>
<dbReference type="RefSeq" id="YP_009885103.1">
    <property type="nucleotide sequence ID" value="NC_049478.1"/>
</dbReference>
<organism evidence="4 5">
    <name type="scientific">Arthrobacter phage Mufasa8</name>
    <dbReference type="NCBI Taxonomy" id="2656526"/>
    <lineage>
        <taxon>Viruses</taxon>
        <taxon>Duplodnaviria</taxon>
        <taxon>Heunggongvirae</taxon>
        <taxon>Uroviricota</taxon>
        <taxon>Caudoviricetes</taxon>
        <taxon>Mufasoctovirus</taxon>
        <taxon>Mufasoctovirus mufasa8</taxon>
    </lineage>
</organism>
<dbReference type="GO" id="GO:0042742">
    <property type="term" value="P:defense response to bacterium"/>
    <property type="evidence" value="ECO:0007669"/>
    <property type="project" value="UniProtKB-KW"/>
</dbReference>
<evidence type="ECO:0000259" key="3">
    <source>
        <dbReference type="Pfam" id="PF01551"/>
    </source>
</evidence>
<keyword evidence="1" id="KW-0929">Antimicrobial</keyword>
<sequence length="205" mass="22454">MRPVAAEFETSQRFGEGATQGVVANSDPNSGMGYYVWLYGNYQPFGHAGEDEACPIGTPVHAIADGTVVWAGWAEDMAGDDSDWGYRQRFYVYKRFPGILTVIRHDNRADGLLYTLYGHLSNNDPAPAGTVVREGDLIAYSGNTKSKTETLEPHLHVEALVDMSYRSGGGLIYGRVDPRQFFGTTTPTTHTADELFLLDLGLSIP</sequence>
<dbReference type="PANTHER" id="PTHR21666:SF270">
    <property type="entry name" value="MUREIN HYDROLASE ACTIVATOR ENVC"/>
    <property type="match status" value="1"/>
</dbReference>
<gene>
    <name evidence="4" type="primary">23</name>
    <name evidence="4" type="ORF">SEA_MUFASA8_23</name>
</gene>
<name>A0A649VNF3_9CAUD</name>
<evidence type="ECO:0000313" key="5">
    <source>
        <dbReference type="Proteomes" id="UP000427282"/>
    </source>
</evidence>
<dbReference type="GO" id="GO:0004222">
    <property type="term" value="F:metalloendopeptidase activity"/>
    <property type="evidence" value="ECO:0007669"/>
    <property type="project" value="TreeGrafter"/>
</dbReference>
<proteinExistence type="predicted"/>
<dbReference type="Pfam" id="PF01551">
    <property type="entry name" value="Peptidase_M23"/>
    <property type="match status" value="1"/>
</dbReference>
<dbReference type="Gene3D" id="2.70.70.10">
    <property type="entry name" value="Glucose Permease (Domain IIA)"/>
    <property type="match status" value="1"/>
</dbReference>
<feature type="domain" description="M23ase beta-sheet core" evidence="3">
    <location>
        <begin position="47"/>
        <end position="160"/>
    </location>
</feature>
<evidence type="ECO:0000256" key="2">
    <source>
        <dbReference type="ARBA" id="ARBA00022638"/>
    </source>
</evidence>
<protein>
    <submittedName>
        <fullName evidence="4">Lysin A</fullName>
    </submittedName>
</protein>
<dbReference type="SUPFAM" id="SSF51261">
    <property type="entry name" value="Duplicated hybrid motif"/>
    <property type="match status" value="1"/>
</dbReference>
<dbReference type="InterPro" id="IPR016047">
    <property type="entry name" value="M23ase_b-sheet_dom"/>
</dbReference>
<dbReference type="InterPro" id="IPR050570">
    <property type="entry name" value="Cell_wall_metabolism_enzyme"/>
</dbReference>
<reference evidence="4 5" key="1">
    <citation type="submission" date="2019-10" db="EMBL/GenBank/DDBJ databases">
        <authorList>
            <person name="Garlena R.A."/>
            <person name="Russell D.A."/>
            <person name="Pope W.H."/>
            <person name="Jacobs-Sera D."/>
            <person name="Hatfull G.F."/>
        </authorList>
    </citation>
    <scope>NUCLEOTIDE SEQUENCE [LARGE SCALE GENOMIC DNA]</scope>
</reference>
<evidence type="ECO:0000313" key="4">
    <source>
        <dbReference type="EMBL" id="QGJ93472.1"/>
    </source>
</evidence>
<dbReference type="GO" id="GO:0031640">
    <property type="term" value="P:killing of cells of another organism"/>
    <property type="evidence" value="ECO:0007669"/>
    <property type="project" value="UniProtKB-KW"/>
</dbReference>
<dbReference type="CDD" id="cd12797">
    <property type="entry name" value="M23_peptidase"/>
    <property type="match status" value="1"/>
</dbReference>
<evidence type="ECO:0000256" key="1">
    <source>
        <dbReference type="ARBA" id="ARBA00022529"/>
    </source>
</evidence>
<dbReference type="EMBL" id="MN586027">
    <property type="protein sequence ID" value="QGJ93472.1"/>
    <property type="molecule type" value="Genomic_DNA"/>
</dbReference>
<dbReference type="Proteomes" id="UP000427282">
    <property type="component" value="Segment"/>
</dbReference>
<keyword evidence="2" id="KW-0081">Bacteriolytic enzyme</keyword>
<dbReference type="PANTHER" id="PTHR21666">
    <property type="entry name" value="PEPTIDASE-RELATED"/>
    <property type="match status" value="1"/>
</dbReference>
<accession>A0A649VNF3</accession>
<keyword evidence="5" id="KW-1185">Reference proteome</keyword>
<dbReference type="KEGG" id="vg:55814476"/>